<comment type="cofactor">
    <cofactor evidence="1 10">
        <name>(R)-lipoate</name>
        <dbReference type="ChEBI" id="CHEBI:83088"/>
    </cofactor>
</comment>
<dbReference type="SUPFAM" id="SSF51230">
    <property type="entry name" value="Single hybrid motif"/>
    <property type="match status" value="1"/>
</dbReference>
<keyword evidence="8 10" id="KW-0012">Acyltransferase</keyword>
<comment type="catalytic activity">
    <reaction evidence="9">
        <text>N(6)-[(R)-dihydrolipoyl]-L-lysyl-[protein] + 2-methylpropanoyl-CoA = N(6)-[(R)-S(8)-2-methylpropanoyldihydrolipoyl]-L-lysyl-[protein] + CoA</text>
        <dbReference type="Rhea" id="RHEA:18865"/>
        <dbReference type="Rhea" id="RHEA-COMP:10475"/>
        <dbReference type="Rhea" id="RHEA-COMP:10497"/>
        <dbReference type="ChEBI" id="CHEBI:57287"/>
        <dbReference type="ChEBI" id="CHEBI:57338"/>
        <dbReference type="ChEBI" id="CHEBI:83100"/>
        <dbReference type="ChEBI" id="CHEBI:83142"/>
        <dbReference type="EC" id="2.3.1.168"/>
    </reaction>
    <physiologicalReaction direction="left-to-right" evidence="9">
        <dbReference type="Rhea" id="RHEA:18866"/>
    </physiologicalReaction>
</comment>
<comment type="caution">
    <text evidence="13">The sequence shown here is derived from an EMBL/GenBank/DDBJ whole genome shotgun (WGS) entry which is preliminary data.</text>
</comment>
<dbReference type="InterPro" id="IPR050743">
    <property type="entry name" value="2-oxoacid_DH_E2_comp"/>
</dbReference>
<dbReference type="Gene3D" id="2.40.50.100">
    <property type="match status" value="1"/>
</dbReference>
<evidence type="ECO:0000313" key="14">
    <source>
        <dbReference type="Proteomes" id="UP001179952"/>
    </source>
</evidence>
<dbReference type="GO" id="GO:0005829">
    <property type="term" value="C:cytosol"/>
    <property type="evidence" value="ECO:0007669"/>
    <property type="project" value="UniProtKB-ARBA"/>
</dbReference>
<dbReference type="FunFam" id="3.30.559.10:FF:000007">
    <property type="entry name" value="Dihydrolipoamide acetyltransferase component of pyruvate dehydrogenase complex"/>
    <property type="match status" value="1"/>
</dbReference>
<dbReference type="PROSITE" id="PS50968">
    <property type="entry name" value="BIOTINYL_LIPOYL"/>
    <property type="match status" value="1"/>
</dbReference>
<gene>
    <name evidence="13" type="ORF">QJS04_geneDACA007213</name>
</gene>
<proteinExistence type="inferred from homology"/>
<evidence type="ECO:0000256" key="3">
    <source>
        <dbReference type="ARBA" id="ARBA00007317"/>
    </source>
</evidence>
<dbReference type="SUPFAM" id="SSF47005">
    <property type="entry name" value="Peripheral subunit-binding domain of 2-oxo acid dehydrogenase complex"/>
    <property type="match status" value="1"/>
</dbReference>
<dbReference type="PROSITE" id="PS00189">
    <property type="entry name" value="LIPOYL"/>
    <property type="match status" value="1"/>
</dbReference>
<dbReference type="Pfam" id="PF02817">
    <property type="entry name" value="E3_binding"/>
    <property type="match status" value="1"/>
</dbReference>
<dbReference type="InterPro" id="IPR011053">
    <property type="entry name" value="Single_hybrid_motif"/>
</dbReference>
<evidence type="ECO:0000256" key="6">
    <source>
        <dbReference type="ARBA" id="ARBA00022946"/>
    </source>
</evidence>
<dbReference type="Proteomes" id="UP001179952">
    <property type="component" value="Unassembled WGS sequence"/>
</dbReference>
<dbReference type="GO" id="GO:0016407">
    <property type="term" value="F:acetyltransferase activity"/>
    <property type="evidence" value="ECO:0007669"/>
    <property type="project" value="TreeGrafter"/>
</dbReference>
<dbReference type="InterPro" id="IPR000089">
    <property type="entry name" value="Biotin_lipoyl"/>
</dbReference>
<evidence type="ECO:0000256" key="7">
    <source>
        <dbReference type="ARBA" id="ARBA00023128"/>
    </source>
</evidence>
<dbReference type="GO" id="GO:0005759">
    <property type="term" value="C:mitochondrial matrix"/>
    <property type="evidence" value="ECO:0007669"/>
    <property type="project" value="UniProtKB-SubCell"/>
</dbReference>
<dbReference type="FunFam" id="4.10.320.10:FF:000002">
    <property type="entry name" value="Dihydrolipoamide acetyltransferase component of pyruvate dehydrogenase complex"/>
    <property type="match status" value="1"/>
</dbReference>
<evidence type="ECO:0000256" key="9">
    <source>
        <dbReference type="ARBA" id="ARBA00051775"/>
    </source>
</evidence>
<reference evidence="13" key="1">
    <citation type="journal article" date="2023" name="Nat. Commun.">
        <title>Diploid and tetraploid genomes of Acorus and the evolution of monocots.</title>
        <authorList>
            <person name="Ma L."/>
            <person name="Liu K.W."/>
            <person name="Li Z."/>
            <person name="Hsiao Y.Y."/>
            <person name="Qi Y."/>
            <person name="Fu T."/>
            <person name="Tang G.D."/>
            <person name="Zhang D."/>
            <person name="Sun W.H."/>
            <person name="Liu D.K."/>
            <person name="Li Y."/>
            <person name="Chen G.Z."/>
            <person name="Liu X.D."/>
            <person name="Liao X.Y."/>
            <person name="Jiang Y.T."/>
            <person name="Yu X."/>
            <person name="Hao Y."/>
            <person name="Huang J."/>
            <person name="Zhao X.W."/>
            <person name="Ke S."/>
            <person name="Chen Y.Y."/>
            <person name="Wu W.L."/>
            <person name="Hsu J.L."/>
            <person name="Lin Y.F."/>
            <person name="Huang M.D."/>
            <person name="Li C.Y."/>
            <person name="Huang L."/>
            <person name="Wang Z.W."/>
            <person name="Zhao X."/>
            <person name="Zhong W.Y."/>
            <person name="Peng D.H."/>
            <person name="Ahmad S."/>
            <person name="Lan S."/>
            <person name="Zhang J.S."/>
            <person name="Tsai W.C."/>
            <person name="Van de Peer Y."/>
            <person name="Liu Z.J."/>
        </authorList>
    </citation>
    <scope>NUCLEOTIDE SEQUENCE</scope>
    <source>
        <strain evidence="13">SCP</strain>
    </source>
</reference>
<dbReference type="PROSITE" id="PS51826">
    <property type="entry name" value="PSBD"/>
    <property type="match status" value="1"/>
</dbReference>
<evidence type="ECO:0000256" key="5">
    <source>
        <dbReference type="ARBA" id="ARBA00022823"/>
    </source>
</evidence>
<feature type="domain" description="Lipoyl-binding" evidence="11">
    <location>
        <begin position="73"/>
        <end position="150"/>
    </location>
</feature>
<dbReference type="AlphaFoldDB" id="A0AAV9BMX7"/>
<keyword evidence="6" id="KW-0809">Transit peptide</keyword>
<sequence>MVWRRICHHRNPWFRHLRRRFHSPNRLPRPIPPNPSSRLISSVSHPRFAHSGDPCLTWYRRFSSQARIDVPTSGVVEVPLAQTGEGIAECEIVRWFVEEGDLVEEFQRLCEVQSDKATIEITSRYKGKVCQVLCAPGDIVKVGEALLKIHVEEIHSPIVNVESLDGKIDSESCEFNSESFEKEKIGGVLATPSVRHLAKQYGIDINDIHGTGKDGRVLKEDVIAHGANQGICEDSPAISSAFTEESVSVSEEIASQAEAAAQQYYEDKTLPLRGFQRSMVKSMTMAAKVPHFHYLEEINFDALLELKDTFQNENTEKDVKHTCLPFLIKSLSLALGKYPSLNSSFNEEAYELVLKGSHNVGVAMATPYGLVVPNIKKVQSLSILEITKELSRLHKMAMDNRLSSEDISGGTITLSNIGAIGGKFGSPLLNLPEVAIIAVGRIHQLPRFTDDGNVYPTSVANVTIGADHRVVDGAMVARFCNEWKLLIEKPELLLLHMR</sequence>
<evidence type="ECO:0000256" key="1">
    <source>
        <dbReference type="ARBA" id="ARBA00001938"/>
    </source>
</evidence>
<dbReference type="Pfam" id="PF00364">
    <property type="entry name" value="Biotin_lipoyl"/>
    <property type="match status" value="1"/>
</dbReference>
<dbReference type="FunFam" id="2.40.50.100:FF:000013">
    <property type="entry name" value="Dihydrolipoamide acetyltransferase component of pyruvate dehydrogenase complex"/>
    <property type="match status" value="1"/>
</dbReference>
<evidence type="ECO:0000256" key="4">
    <source>
        <dbReference type="ARBA" id="ARBA00022679"/>
    </source>
</evidence>
<reference evidence="13" key="2">
    <citation type="submission" date="2023-06" db="EMBL/GenBank/DDBJ databases">
        <authorList>
            <person name="Ma L."/>
            <person name="Liu K.-W."/>
            <person name="Li Z."/>
            <person name="Hsiao Y.-Y."/>
            <person name="Qi Y."/>
            <person name="Fu T."/>
            <person name="Tang G."/>
            <person name="Zhang D."/>
            <person name="Sun W.-H."/>
            <person name="Liu D.-K."/>
            <person name="Li Y."/>
            <person name="Chen G.-Z."/>
            <person name="Liu X.-D."/>
            <person name="Liao X.-Y."/>
            <person name="Jiang Y.-T."/>
            <person name="Yu X."/>
            <person name="Hao Y."/>
            <person name="Huang J."/>
            <person name="Zhao X.-W."/>
            <person name="Ke S."/>
            <person name="Chen Y.-Y."/>
            <person name="Wu W.-L."/>
            <person name="Hsu J.-L."/>
            <person name="Lin Y.-F."/>
            <person name="Huang M.-D."/>
            <person name="Li C.-Y."/>
            <person name="Huang L."/>
            <person name="Wang Z.-W."/>
            <person name="Zhao X."/>
            <person name="Zhong W.-Y."/>
            <person name="Peng D.-H."/>
            <person name="Ahmad S."/>
            <person name="Lan S."/>
            <person name="Zhang J.-S."/>
            <person name="Tsai W.-C."/>
            <person name="Van De Peer Y."/>
            <person name="Liu Z.-J."/>
        </authorList>
    </citation>
    <scope>NUCLEOTIDE SEQUENCE</scope>
    <source>
        <strain evidence="13">SCP</strain>
        <tissue evidence="13">Leaves</tissue>
    </source>
</reference>
<evidence type="ECO:0000256" key="10">
    <source>
        <dbReference type="RuleBase" id="RU003423"/>
    </source>
</evidence>
<dbReference type="SUPFAM" id="SSF52777">
    <property type="entry name" value="CoA-dependent acyltransferases"/>
    <property type="match status" value="1"/>
</dbReference>
<dbReference type="GO" id="GO:0031405">
    <property type="term" value="F:lipoic acid binding"/>
    <property type="evidence" value="ECO:0007669"/>
    <property type="project" value="TreeGrafter"/>
</dbReference>
<keyword evidence="14" id="KW-1185">Reference proteome</keyword>
<keyword evidence="7" id="KW-0496">Mitochondrion</keyword>
<evidence type="ECO:0000256" key="2">
    <source>
        <dbReference type="ARBA" id="ARBA00004305"/>
    </source>
</evidence>
<dbReference type="InterPro" id="IPR004167">
    <property type="entry name" value="PSBD"/>
</dbReference>
<comment type="similarity">
    <text evidence="3 10">Belongs to the 2-oxoacid dehydrogenase family.</text>
</comment>
<dbReference type="PANTHER" id="PTHR43178">
    <property type="entry name" value="DIHYDROLIPOAMIDE ACETYLTRANSFERASE COMPONENT OF PYRUVATE DEHYDROGENASE COMPLEX"/>
    <property type="match status" value="1"/>
</dbReference>
<keyword evidence="4 10" id="KW-0808">Transferase</keyword>
<evidence type="ECO:0000313" key="13">
    <source>
        <dbReference type="EMBL" id="KAK1277696.1"/>
    </source>
</evidence>
<evidence type="ECO:0000259" key="11">
    <source>
        <dbReference type="PROSITE" id="PS50968"/>
    </source>
</evidence>
<dbReference type="Pfam" id="PF00198">
    <property type="entry name" value="2-oxoacid_dh"/>
    <property type="match status" value="1"/>
</dbReference>
<dbReference type="EC" id="2.3.1.-" evidence="10"/>
<protein>
    <recommendedName>
        <fullName evidence="10">Dihydrolipoamide acetyltransferase component of pyruvate dehydrogenase complex</fullName>
        <ecNumber evidence="10">2.3.1.-</ecNumber>
    </recommendedName>
</protein>
<keyword evidence="5 10" id="KW-0450">Lipoyl</keyword>
<dbReference type="InterPro" id="IPR003016">
    <property type="entry name" value="2-oxoA_DH_lipoyl-BS"/>
</dbReference>
<accession>A0AAV9BMX7</accession>
<dbReference type="EMBL" id="JAUJYN010000002">
    <property type="protein sequence ID" value="KAK1277696.1"/>
    <property type="molecule type" value="Genomic_DNA"/>
</dbReference>
<dbReference type="CDD" id="cd06849">
    <property type="entry name" value="lipoyl_domain"/>
    <property type="match status" value="1"/>
</dbReference>
<feature type="domain" description="Peripheral subunit-binding (PSBD)" evidence="12">
    <location>
        <begin position="189"/>
        <end position="226"/>
    </location>
</feature>
<comment type="subcellular location">
    <subcellularLocation>
        <location evidence="2">Mitochondrion matrix</location>
    </subcellularLocation>
</comment>
<dbReference type="Gene3D" id="3.30.559.10">
    <property type="entry name" value="Chloramphenicol acetyltransferase-like domain"/>
    <property type="match status" value="1"/>
</dbReference>
<dbReference type="GO" id="GO:0043754">
    <property type="term" value="F:dihydrolipoamide branched chain acyltransferase activity"/>
    <property type="evidence" value="ECO:0007669"/>
    <property type="project" value="UniProtKB-EC"/>
</dbReference>
<dbReference type="InterPro" id="IPR036625">
    <property type="entry name" value="E3-bd_dom_sf"/>
</dbReference>
<dbReference type="Gene3D" id="4.10.320.10">
    <property type="entry name" value="E3-binding domain"/>
    <property type="match status" value="1"/>
</dbReference>
<name>A0AAV9BMX7_ACOGR</name>
<organism evidence="13 14">
    <name type="scientific">Acorus gramineus</name>
    <name type="common">Dwarf sweet flag</name>
    <dbReference type="NCBI Taxonomy" id="55184"/>
    <lineage>
        <taxon>Eukaryota</taxon>
        <taxon>Viridiplantae</taxon>
        <taxon>Streptophyta</taxon>
        <taxon>Embryophyta</taxon>
        <taxon>Tracheophyta</taxon>
        <taxon>Spermatophyta</taxon>
        <taxon>Magnoliopsida</taxon>
        <taxon>Liliopsida</taxon>
        <taxon>Acoraceae</taxon>
        <taxon>Acorus</taxon>
    </lineage>
</organism>
<evidence type="ECO:0000256" key="8">
    <source>
        <dbReference type="ARBA" id="ARBA00023315"/>
    </source>
</evidence>
<evidence type="ECO:0000259" key="12">
    <source>
        <dbReference type="PROSITE" id="PS51826"/>
    </source>
</evidence>
<dbReference type="PANTHER" id="PTHR43178:SF14">
    <property type="entry name" value="LIPOAMIDE ACYLTRANSFERASE COMPONENT OF BRANCHED-CHAIN ALPHA-KETO ACID DEHYDROGENASE COMPLEX, MITOCHONDRIAL"/>
    <property type="match status" value="1"/>
</dbReference>
<dbReference type="InterPro" id="IPR023213">
    <property type="entry name" value="CAT-like_dom_sf"/>
</dbReference>
<dbReference type="InterPro" id="IPR001078">
    <property type="entry name" value="2-oxoacid_DH_actylTfrase"/>
</dbReference>